<evidence type="ECO:0000313" key="1">
    <source>
        <dbReference type="EMBL" id="ALV27821.1"/>
    </source>
</evidence>
<protein>
    <submittedName>
        <fullName evidence="1">Uncharacterized protein</fullName>
    </submittedName>
</protein>
<sequence>MLQLAERELQMVDAWQRYALLQAIDNEQPKQPYRYHITRVVERIWSGDRQGAHEICAAAQAGALDVRHAFSAPDKLTLTDAEGRRPSLSFFQLAQLWLSRN</sequence>
<evidence type="ECO:0000313" key="2">
    <source>
        <dbReference type="Proteomes" id="UP000064921"/>
    </source>
</evidence>
<dbReference type="EMBL" id="CP013068">
    <property type="protein sequence ID" value="ALV27821.1"/>
    <property type="molecule type" value="Genomic_DNA"/>
</dbReference>
<proteinExistence type="predicted"/>
<dbReference type="Proteomes" id="UP000064921">
    <property type="component" value="Chromosome"/>
</dbReference>
<reference evidence="1 2" key="1">
    <citation type="submission" date="2015-10" db="EMBL/GenBank/DDBJ databases">
        <title>The world's first case of liver abscess caused by Pannonibacter phragmitetus.</title>
        <authorList>
            <person name="Ming D."/>
            <person name="Wang M."/>
            <person name="Zhou Y."/>
            <person name="Jiang T."/>
            <person name="Hu S."/>
        </authorList>
    </citation>
    <scope>NUCLEOTIDE SEQUENCE [LARGE SCALE GENOMIC DNA]</scope>
    <source>
        <strain evidence="1 2">31801</strain>
    </source>
</reference>
<accession>A0A0U3PKP4</accession>
<organism evidence="1 2">
    <name type="scientific">Pannonibacter phragmitetus</name>
    <dbReference type="NCBI Taxonomy" id="121719"/>
    <lineage>
        <taxon>Bacteria</taxon>
        <taxon>Pseudomonadati</taxon>
        <taxon>Pseudomonadota</taxon>
        <taxon>Alphaproteobacteria</taxon>
        <taxon>Hyphomicrobiales</taxon>
        <taxon>Stappiaceae</taxon>
        <taxon>Pannonibacter</taxon>
    </lineage>
</organism>
<keyword evidence="2" id="KW-1185">Reference proteome</keyword>
<gene>
    <name evidence="1" type="ORF">APZ00_12730</name>
</gene>
<dbReference type="KEGG" id="pphr:APZ00_12730"/>
<name>A0A0U3PKP4_9HYPH</name>
<dbReference type="AlphaFoldDB" id="A0A0U3PKP4"/>